<organism evidence="3 4">
    <name type="scientific">Arthrobacter horti</name>
    <dbReference type="NCBI Taxonomy" id="3068273"/>
    <lineage>
        <taxon>Bacteria</taxon>
        <taxon>Bacillati</taxon>
        <taxon>Actinomycetota</taxon>
        <taxon>Actinomycetes</taxon>
        <taxon>Micrococcales</taxon>
        <taxon>Micrococcaceae</taxon>
        <taxon>Arthrobacter</taxon>
    </lineage>
</organism>
<comment type="caution">
    <text evidence="3">The sequence shown here is derived from an EMBL/GenBank/DDBJ whole genome shotgun (WGS) entry which is preliminary data.</text>
</comment>
<dbReference type="SUPFAM" id="SSF51658">
    <property type="entry name" value="Xylose isomerase-like"/>
    <property type="match status" value="1"/>
</dbReference>
<dbReference type="PANTHER" id="PTHR12110:SF41">
    <property type="entry name" value="INOSOSE DEHYDRATASE"/>
    <property type="match status" value="1"/>
</dbReference>
<dbReference type="Gene3D" id="3.20.20.150">
    <property type="entry name" value="Divalent-metal-dependent TIM barrel enzymes"/>
    <property type="match status" value="1"/>
</dbReference>
<evidence type="ECO:0000313" key="3">
    <source>
        <dbReference type="EMBL" id="MDP5226302.1"/>
    </source>
</evidence>
<evidence type="ECO:0000256" key="1">
    <source>
        <dbReference type="ARBA" id="ARBA00023277"/>
    </source>
</evidence>
<protein>
    <submittedName>
        <fullName evidence="3">TIM barrel protein</fullName>
    </submittedName>
</protein>
<keyword evidence="1" id="KW-0119">Carbohydrate metabolism</keyword>
<dbReference type="InterPro" id="IPR050312">
    <property type="entry name" value="IolE/XylAMocC-like"/>
</dbReference>
<gene>
    <name evidence="3" type="ORF">Q9R02_03935</name>
</gene>
<accession>A0ABT9IL32</accession>
<reference evidence="3 4" key="1">
    <citation type="submission" date="2023-08" db="EMBL/GenBank/DDBJ databases">
        <title>Arthrobacter horti sp. nov., isolated from forest soil.</title>
        <authorList>
            <person name="Park M."/>
        </authorList>
    </citation>
    <scope>NUCLEOTIDE SEQUENCE [LARGE SCALE GENOMIC DNA]</scope>
    <source>
        <strain evidence="3 4">YJM1</strain>
    </source>
</reference>
<dbReference type="EMBL" id="JAVALS010000002">
    <property type="protein sequence ID" value="MDP5226302.1"/>
    <property type="molecule type" value="Genomic_DNA"/>
</dbReference>
<proteinExistence type="predicted"/>
<name>A0ABT9IL32_9MICC</name>
<dbReference type="Pfam" id="PF01261">
    <property type="entry name" value="AP_endonuc_2"/>
    <property type="match status" value="1"/>
</dbReference>
<evidence type="ECO:0000259" key="2">
    <source>
        <dbReference type="Pfam" id="PF01261"/>
    </source>
</evidence>
<dbReference type="PANTHER" id="PTHR12110">
    <property type="entry name" value="HYDROXYPYRUVATE ISOMERASE"/>
    <property type="match status" value="1"/>
</dbReference>
<dbReference type="RefSeq" id="WP_305995357.1">
    <property type="nucleotide sequence ID" value="NZ_JAVALS010000002.1"/>
</dbReference>
<feature type="domain" description="Xylose isomerase-like TIM barrel" evidence="2">
    <location>
        <begin position="21"/>
        <end position="243"/>
    </location>
</feature>
<dbReference type="InterPro" id="IPR013022">
    <property type="entry name" value="Xyl_isomerase-like_TIM-brl"/>
</dbReference>
<dbReference type="Proteomes" id="UP001232725">
    <property type="component" value="Unassembled WGS sequence"/>
</dbReference>
<evidence type="ECO:0000313" key="4">
    <source>
        <dbReference type="Proteomes" id="UP001232725"/>
    </source>
</evidence>
<keyword evidence="4" id="KW-1185">Reference proteome</keyword>
<dbReference type="InterPro" id="IPR036237">
    <property type="entry name" value="Xyl_isomerase-like_sf"/>
</dbReference>
<sequence length="246" mass="27022">MSITLGLCSVTFRQLDVDGVLAAAARAGLEGVEWGSDVHCPDPWTAGKVRDATRDAGQRVLSLGSYYRAEGGGGFEPTLDVARALGAPRVRVWAGARGSDASSPAHRTEVIRNLRETADAAAPGVVVALEYHRNTLTDTLDSTLELLREVGRENVGVYWQPNVDQPDDDALRHLRALLPWLRGVHCFSWWPFDARLPLEAREGLWRGAMEVLQEAGKPVDVMFEFVPEDAPEALERDAGWLREILS</sequence>